<dbReference type="PATRIC" id="fig|1125712.3.peg.1987"/>
<keyword evidence="7" id="KW-1185">Reference proteome</keyword>
<dbReference type="CDD" id="cd05466">
    <property type="entry name" value="PBP2_LTTR_substrate"/>
    <property type="match status" value="1"/>
</dbReference>
<name>U2UUR6_9ACTN</name>
<dbReference type="AlphaFoldDB" id="U2UUR6"/>
<dbReference type="InterPro" id="IPR036390">
    <property type="entry name" value="WH_DNA-bd_sf"/>
</dbReference>
<keyword evidence="2" id="KW-0805">Transcription regulation</keyword>
<dbReference type="STRING" id="1125712.HMPREF1316_0565"/>
<dbReference type="Gene3D" id="1.10.10.10">
    <property type="entry name" value="Winged helix-like DNA-binding domain superfamily/Winged helix DNA-binding domain"/>
    <property type="match status" value="1"/>
</dbReference>
<dbReference type="PANTHER" id="PTHR30346:SF0">
    <property type="entry name" value="HCA OPERON TRANSCRIPTIONAL ACTIVATOR HCAR"/>
    <property type="match status" value="1"/>
</dbReference>
<evidence type="ECO:0000259" key="5">
    <source>
        <dbReference type="PROSITE" id="PS50931"/>
    </source>
</evidence>
<dbReference type="FunFam" id="1.10.10.10:FF:000001">
    <property type="entry name" value="LysR family transcriptional regulator"/>
    <property type="match status" value="1"/>
</dbReference>
<dbReference type="SUPFAM" id="SSF53850">
    <property type="entry name" value="Periplasmic binding protein-like II"/>
    <property type="match status" value="1"/>
</dbReference>
<organism evidence="6 7">
    <name type="scientific">Olsenella profusa F0195</name>
    <dbReference type="NCBI Taxonomy" id="1125712"/>
    <lineage>
        <taxon>Bacteria</taxon>
        <taxon>Bacillati</taxon>
        <taxon>Actinomycetota</taxon>
        <taxon>Coriobacteriia</taxon>
        <taxon>Coriobacteriales</taxon>
        <taxon>Atopobiaceae</taxon>
        <taxon>Olsenella</taxon>
    </lineage>
</organism>
<gene>
    <name evidence="6" type="ORF">HMPREF1316_0565</name>
</gene>
<dbReference type="PANTHER" id="PTHR30346">
    <property type="entry name" value="TRANSCRIPTIONAL DUAL REGULATOR HCAR-RELATED"/>
    <property type="match status" value="1"/>
</dbReference>
<dbReference type="SUPFAM" id="SSF46785">
    <property type="entry name" value="Winged helix' DNA-binding domain"/>
    <property type="match status" value="1"/>
</dbReference>
<dbReference type="Pfam" id="PF00126">
    <property type="entry name" value="HTH_1"/>
    <property type="match status" value="1"/>
</dbReference>
<keyword evidence="4" id="KW-0804">Transcription</keyword>
<dbReference type="InterPro" id="IPR036388">
    <property type="entry name" value="WH-like_DNA-bd_sf"/>
</dbReference>
<feature type="domain" description="HTH lysR-type" evidence="5">
    <location>
        <begin position="1"/>
        <end position="58"/>
    </location>
</feature>
<dbReference type="OrthoDB" id="3176554at2"/>
<reference evidence="6 7" key="1">
    <citation type="submission" date="2013-08" db="EMBL/GenBank/DDBJ databases">
        <authorList>
            <person name="Durkin A.S."/>
            <person name="Haft D.R."/>
            <person name="McCorrison J."/>
            <person name="Torralba M."/>
            <person name="Gillis M."/>
            <person name="Haft D.H."/>
            <person name="Methe B."/>
            <person name="Sutton G."/>
            <person name="Nelson K.E."/>
        </authorList>
    </citation>
    <scope>NUCLEOTIDE SEQUENCE [LARGE SCALE GENOMIC DNA]</scope>
    <source>
        <strain evidence="6 7">F0195</strain>
    </source>
</reference>
<sequence>MQIQQLRYLVAAAEHGSFRAAAQHLFVSQSSLSVAIGDLERECGTTAFSRTTRGITLTSEGVELVSYARQVLEQVDLMERRYARDRVRETRLCVSSQHYYFVVEAFGDFVDAHGGEGACDFSLRETYTNQVIKDVQDSRSDLGVIYLSNYNDRVIRRVLEAGDLRFMSLFVAQPHVFVSAHNPLAERDSIAPEELTGLFRYVQEQGIQSSSYFAEEPLATIPNARRITVGDNGTLARLLARGEGYTIATGVFPENEGLVSVPLETDEVMNVGYIAHADRGPNPLQDEFLGFLMRRIMDYSGTVEPSSLVFDRLRQADPPAGDGR</sequence>
<keyword evidence="3" id="KW-0238">DNA-binding</keyword>
<dbReference type="GO" id="GO:0003700">
    <property type="term" value="F:DNA-binding transcription factor activity"/>
    <property type="evidence" value="ECO:0007669"/>
    <property type="project" value="InterPro"/>
</dbReference>
<accession>U2UUR6</accession>
<dbReference type="Gene3D" id="3.40.190.290">
    <property type="match status" value="1"/>
</dbReference>
<evidence type="ECO:0000313" key="6">
    <source>
        <dbReference type="EMBL" id="ERL06857.1"/>
    </source>
</evidence>
<evidence type="ECO:0000256" key="2">
    <source>
        <dbReference type="ARBA" id="ARBA00023015"/>
    </source>
</evidence>
<dbReference type="eggNOG" id="COG0583">
    <property type="taxonomic scope" value="Bacteria"/>
</dbReference>
<dbReference type="InterPro" id="IPR000847">
    <property type="entry name" value="LysR_HTH_N"/>
</dbReference>
<comment type="caution">
    <text evidence="6">The sequence shown here is derived from an EMBL/GenBank/DDBJ whole genome shotgun (WGS) entry which is preliminary data.</text>
</comment>
<protein>
    <submittedName>
        <fullName evidence="6">Transcriptional regulator, LysR family</fullName>
    </submittedName>
</protein>
<dbReference type="PROSITE" id="PS50931">
    <property type="entry name" value="HTH_LYSR"/>
    <property type="match status" value="1"/>
</dbReference>
<evidence type="ECO:0000256" key="1">
    <source>
        <dbReference type="ARBA" id="ARBA00009437"/>
    </source>
</evidence>
<dbReference type="GO" id="GO:0032993">
    <property type="term" value="C:protein-DNA complex"/>
    <property type="evidence" value="ECO:0007669"/>
    <property type="project" value="TreeGrafter"/>
</dbReference>
<proteinExistence type="inferred from homology"/>
<dbReference type="InterPro" id="IPR005119">
    <property type="entry name" value="LysR_subst-bd"/>
</dbReference>
<comment type="similarity">
    <text evidence="1">Belongs to the LysR transcriptional regulatory family.</text>
</comment>
<dbReference type="Pfam" id="PF03466">
    <property type="entry name" value="LysR_substrate"/>
    <property type="match status" value="1"/>
</dbReference>
<dbReference type="EMBL" id="AWEZ01000062">
    <property type="protein sequence ID" value="ERL06857.1"/>
    <property type="molecule type" value="Genomic_DNA"/>
</dbReference>
<evidence type="ECO:0000256" key="3">
    <source>
        <dbReference type="ARBA" id="ARBA00023125"/>
    </source>
</evidence>
<dbReference type="Proteomes" id="UP000016638">
    <property type="component" value="Unassembled WGS sequence"/>
</dbReference>
<evidence type="ECO:0000313" key="7">
    <source>
        <dbReference type="Proteomes" id="UP000016638"/>
    </source>
</evidence>
<dbReference type="RefSeq" id="WP_021726925.1">
    <property type="nucleotide sequence ID" value="NZ_AWEZ01000062.1"/>
</dbReference>
<dbReference type="GO" id="GO:0003677">
    <property type="term" value="F:DNA binding"/>
    <property type="evidence" value="ECO:0007669"/>
    <property type="project" value="UniProtKB-KW"/>
</dbReference>
<evidence type="ECO:0000256" key="4">
    <source>
        <dbReference type="ARBA" id="ARBA00023163"/>
    </source>
</evidence>